<name>B6GCU3_9ACTN</name>
<dbReference type="Proteomes" id="UP000003560">
    <property type="component" value="Unassembled WGS sequence"/>
</dbReference>
<dbReference type="AlphaFoldDB" id="B6GCU3"/>
<protein>
    <submittedName>
        <fullName evidence="1">Uncharacterized protein</fullName>
    </submittedName>
</protein>
<comment type="caution">
    <text evidence="1">The sequence shown here is derived from an EMBL/GenBank/DDBJ whole genome shotgun (WGS) entry which is preliminary data.</text>
</comment>
<sequence length="48" mass="5428">MQILGSFAWAYRVRPSFHGCGYPAFAAIPWLRLFRLCSYPVVAAIPLL</sequence>
<accession>B6GCU3</accession>
<proteinExistence type="predicted"/>
<reference evidence="1 2" key="1">
    <citation type="submission" date="2008-10" db="EMBL/GenBank/DDBJ databases">
        <title>Draft genome sequence of Collinsella stercoris (DSM 13279).</title>
        <authorList>
            <person name="Sudarsanam P."/>
            <person name="Ley R."/>
            <person name="Guruge J."/>
            <person name="Turnbaugh P.J."/>
            <person name="Mahowald M."/>
            <person name="Liep D."/>
            <person name="Gordon J."/>
        </authorList>
    </citation>
    <scope>NUCLEOTIDE SEQUENCE [LARGE SCALE GENOMIC DNA]</scope>
    <source>
        <strain evidence="1 2">DSM 13279</strain>
    </source>
</reference>
<evidence type="ECO:0000313" key="1">
    <source>
        <dbReference type="EMBL" id="EEA89933.1"/>
    </source>
</evidence>
<evidence type="ECO:0000313" key="2">
    <source>
        <dbReference type="Proteomes" id="UP000003560"/>
    </source>
</evidence>
<reference evidence="1 2" key="2">
    <citation type="submission" date="2008-10" db="EMBL/GenBank/DDBJ databases">
        <authorList>
            <person name="Fulton L."/>
            <person name="Clifton S."/>
            <person name="Fulton B."/>
            <person name="Xu J."/>
            <person name="Minx P."/>
            <person name="Pepin K.H."/>
            <person name="Johnson M."/>
            <person name="Thiruvilangam P."/>
            <person name="Bhonagiri V."/>
            <person name="Nash W.E."/>
            <person name="Mardis E.R."/>
            <person name="Wilson R.K."/>
        </authorList>
    </citation>
    <scope>NUCLEOTIDE SEQUENCE [LARGE SCALE GENOMIC DNA]</scope>
    <source>
        <strain evidence="1 2">DSM 13279</strain>
    </source>
</reference>
<keyword evidence="2" id="KW-1185">Reference proteome</keyword>
<gene>
    <name evidence="1" type="ORF">COLSTE_01918</name>
</gene>
<dbReference type="HOGENOM" id="CLU_3151666_0_0_11"/>
<organism evidence="1 2">
    <name type="scientific">Collinsella stercoris DSM 13279</name>
    <dbReference type="NCBI Taxonomy" id="445975"/>
    <lineage>
        <taxon>Bacteria</taxon>
        <taxon>Bacillati</taxon>
        <taxon>Actinomycetota</taxon>
        <taxon>Coriobacteriia</taxon>
        <taxon>Coriobacteriales</taxon>
        <taxon>Coriobacteriaceae</taxon>
        <taxon>Collinsella</taxon>
    </lineage>
</organism>
<dbReference type="EMBL" id="ABXJ01000110">
    <property type="protein sequence ID" value="EEA89933.1"/>
    <property type="molecule type" value="Genomic_DNA"/>
</dbReference>